<organism evidence="2">
    <name type="scientific">Diabrotica virgifera virgifera</name>
    <name type="common">western corn rootworm</name>
    <dbReference type="NCBI Taxonomy" id="50390"/>
    <lineage>
        <taxon>Eukaryota</taxon>
        <taxon>Metazoa</taxon>
        <taxon>Ecdysozoa</taxon>
        <taxon>Arthropoda</taxon>
        <taxon>Hexapoda</taxon>
        <taxon>Insecta</taxon>
        <taxon>Pterygota</taxon>
        <taxon>Neoptera</taxon>
        <taxon>Endopterygota</taxon>
        <taxon>Coleoptera</taxon>
        <taxon>Polyphaga</taxon>
        <taxon>Cucujiformia</taxon>
        <taxon>Chrysomeloidea</taxon>
        <taxon>Chrysomelidae</taxon>
        <taxon>Galerucinae</taxon>
        <taxon>Diabroticina</taxon>
        <taxon>Diabroticites</taxon>
        <taxon>Diabrotica</taxon>
    </lineage>
</organism>
<feature type="region of interest" description="Disordered" evidence="1">
    <location>
        <begin position="1"/>
        <end position="39"/>
    </location>
</feature>
<dbReference type="RefSeq" id="XP_028142862.1">
    <property type="nucleotide sequence ID" value="XM_028287061.1"/>
</dbReference>
<accession>A0A6P7G7B3</accession>
<name>A0A6P7G7B3_DIAVI</name>
<sequence length="112" mass="13228">MNKHTFLDLDQLINQPSTSKSTKRGFPQQRDSDIRDSVENDEPLYKKHCIKKQTWSKKEVELVETHFQQFINQNGYPSNRQIRDFIGTSKIKRTVPVIKSKIQNLIKKNNKN</sequence>
<dbReference type="AlphaFoldDB" id="A0A6P7G7B3"/>
<dbReference type="InParanoid" id="A0A6P7G7B3"/>
<proteinExistence type="predicted"/>
<evidence type="ECO:0000313" key="2">
    <source>
        <dbReference type="RefSeq" id="XP_028142862.1"/>
    </source>
</evidence>
<evidence type="ECO:0000256" key="1">
    <source>
        <dbReference type="SAM" id="MobiDB-lite"/>
    </source>
</evidence>
<reference evidence="2" key="1">
    <citation type="submission" date="2025-08" db="UniProtKB">
        <authorList>
            <consortium name="RefSeq"/>
        </authorList>
    </citation>
    <scope>IDENTIFICATION</scope>
    <source>
        <tissue evidence="2">Whole insect</tissue>
    </source>
</reference>
<protein>
    <submittedName>
        <fullName evidence="2">Uncharacterized protein LOC114336700</fullName>
    </submittedName>
</protein>
<gene>
    <name evidence="2" type="primary">LOC114336700</name>
</gene>